<organism evidence="2">
    <name type="scientific">freshwater metagenome</name>
    <dbReference type="NCBI Taxonomy" id="449393"/>
    <lineage>
        <taxon>unclassified sequences</taxon>
        <taxon>metagenomes</taxon>
        <taxon>ecological metagenomes</taxon>
    </lineage>
</organism>
<dbReference type="EMBL" id="CAEZTT010000041">
    <property type="protein sequence ID" value="CAB4574568.1"/>
    <property type="molecule type" value="Genomic_DNA"/>
</dbReference>
<dbReference type="AlphaFoldDB" id="A0A6J6ENX7"/>
<feature type="domain" description="YlxR" evidence="1">
    <location>
        <begin position="13"/>
        <end position="81"/>
    </location>
</feature>
<protein>
    <submittedName>
        <fullName evidence="2">Unannotated protein</fullName>
    </submittedName>
</protein>
<dbReference type="PANTHER" id="PTHR34215:SF1">
    <property type="entry name" value="YLXR DOMAIN-CONTAINING PROTEIN"/>
    <property type="match status" value="1"/>
</dbReference>
<dbReference type="InterPro" id="IPR037465">
    <property type="entry name" value="YlxR"/>
</dbReference>
<dbReference type="Pfam" id="PF04296">
    <property type="entry name" value="YlxR"/>
    <property type="match status" value="1"/>
</dbReference>
<accession>A0A6J6ENX7</accession>
<reference evidence="2" key="1">
    <citation type="submission" date="2020-05" db="EMBL/GenBank/DDBJ databases">
        <authorList>
            <person name="Chiriac C."/>
            <person name="Salcher M."/>
            <person name="Ghai R."/>
            <person name="Kavagutti S V."/>
        </authorList>
    </citation>
    <scope>NUCLEOTIDE SEQUENCE</scope>
</reference>
<name>A0A6J6ENX7_9ZZZZ</name>
<sequence length="95" mass="10298">MTSSADLSASPTRTCVGCRTAAPQNQLLRVVLIADAVVPDLQLRQSGRGAYLHRSTACIDRAIQRRSLNRALQAQSQLNYDQLLALTSSFISPQA</sequence>
<dbReference type="InterPro" id="IPR007393">
    <property type="entry name" value="YlxR_dom"/>
</dbReference>
<evidence type="ECO:0000313" key="2">
    <source>
        <dbReference type="EMBL" id="CAB4574568.1"/>
    </source>
</evidence>
<gene>
    <name evidence="2" type="ORF">UFOPK1726_00490</name>
</gene>
<dbReference type="SUPFAM" id="SSF64376">
    <property type="entry name" value="YlxR-like"/>
    <property type="match status" value="1"/>
</dbReference>
<dbReference type="Gene3D" id="3.30.1230.10">
    <property type="entry name" value="YlxR-like"/>
    <property type="match status" value="1"/>
</dbReference>
<evidence type="ECO:0000259" key="1">
    <source>
        <dbReference type="Pfam" id="PF04296"/>
    </source>
</evidence>
<dbReference type="CDD" id="cd00279">
    <property type="entry name" value="YlxR"/>
    <property type="match status" value="1"/>
</dbReference>
<dbReference type="InterPro" id="IPR035931">
    <property type="entry name" value="YlxR-like_sf"/>
</dbReference>
<proteinExistence type="predicted"/>
<dbReference type="PANTHER" id="PTHR34215">
    <property type="entry name" value="BLL0784 PROTEIN"/>
    <property type="match status" value="1"/>
</dbReference>